<dbReference type="PRINTS" id="PR00727">
    <property type="entry name" value="LEADERPTASE"/>
</dbReference>
<evidence type="ECO:0000256" key="3">
    <source>
        <dbReference type="ARBA" id="ARBA00022801"/>
    </source>
</evidence>
<comment type="subcellular location">
    <subcellularLocation>
        <location evidence="1 8">Mitochondrion inner membrane</location>
    </subcellularLocation>
</comment>
<dbReference type="Proteomes" id="UP000799536">
    <property type="component" value="Unassembled WGS sequence"/>
</dbReference>
<dbReference type="CDD" id="cd06530">
    <property type="entry name" value="S26_SPase_I"/>
    <property type="match status" value="1"/>
</dbReference>
<dbReference type="GO" id="GO:0006627">
    <property type="term" value="P:protein processing involved in protein targeting to mitochondrion"/>
    <property type="evidence" value="ECO:0007669"/>
    <property type="project" value="TreeGrafter"/>
</dbReference>
<keyword evidence="5" id="KW-0472">Membrane</keyword>
<dbReference type="PANTHER" id="PTHR12383">
    <property type="entry name" value="PROTEASE FAMILY S26 MITOCHONDRIAL INNER MEMBRANE PROTEASE-RELATED"/>
    <property type="match status" value="1"/>
</dbReference>
<feature type="active site" evidence="7">
    <location>
        <position position="71"/>
    </location>
</feature>
<gene>
    <name evidence="10" type="ORF">GQ43DRAFT_348604</name>
</gene>
<keyword evidence="8" id="KW-0645">Protease</keyword>
<dbReference type="GO" id="GO:0042720">
    <property type="term" value="C:mitochondrial inner membrane peptidase complex"/>
    <property type="evidence" value="ECO:0007669"/>
    <property type="project" value="TreeGrafter"/>
</dbReference>
<evidence type="ECO:0000256" key="5">
    <source>
        <dbReference type="ARBA" id="ARBA00023136"/>
    </source>
</evidence>
<evidence type="ECO:0000256" key="8">
    <source>
        <dbReference type="RuleBase" id="RU362041"/>
    </source>
</evidence>
<dbReference type="Pfam" id="PF10502">
    <property type="entry name" value="Peptidase_S26"/>
    <property type="match status" value="1"/>
</dbReference>
<dbReference type="Gene3D" id="2.10.109.10">
    <property type="entry name" value="Umud Fragment, subunit A"/>
    <property type="match status" value="1"/>
</dbReference>
<dbReference type="InterPro" id="IPR000223">
    <property type="entry name" value="Pept_S26A_signal_pept_1"/>
</dbReference>
<feature type="non-terminal residue" evidence="10">
    <location>
        <position position="1"/>
    </location>
</feature>
<evidence type="ECO:0000256" key="4">
    <source>
        <dbReference type="ARBA" id="ARBA00023128"/>
    </source>
</evidence>
<evidence type="ECO:0000259" key="9">
    <source>
        <dbReference type="Pfam" id="PF10502"/>
    </source>
</evidence>
<feature type="domain" description="Peptidase S26" evidence="9">
    <location>
        <begin position="6"/>
        <end position="149"/>
    </location>
</feature>
<keyword evidence="2 8" id="KW-0999">Mitochondrion inner membrane</keyword>
<name>A0A9P4JDW3_9PLEO</name>
<dbReference type="GO" id="GO:0006465">
    <property type="term" value="P:signal peptide processing"/>
    <property type="evidence" value="ECO:0007669"/>
    <property type="project" value="InterPro"/>
</dbReference>
<dbReference type="AlphaFoldDB" id="A0A9P4JDW3"/>
<feature type="active site" evidence="7">
    <location>
        <position position="27"/>
    </location>
</feature>
<dbReference type="EC" id="3.4.21.-" evidence="8"/>
<feature type="non-terminal residue" evidence="10">
    <location>
        <position position="163"/>
    </location>
</feature>
<keyword evidence="3 8" id="KW-0378">Hydrolase</keyword>
<evidence type="ECO:0000256" key="2">
    <source>
        <dbReference type="ARBA" id="ARBA00022792"/>
    </source>
</evidence>
<dbReference type="SUPFAM" id="SSF51306">
    <property type="entry name" value="LexA/Signal peptidase"/>
    <property type="match status" value="1"/>
</dbReference>
<dbReference type="InterPro" id="IPR019533">
    <property type="entry name" value="Peptidase_S26"/>
</dbReference>
<accession>A0A9P4JDW3</accession>
<sequence>LLLAQIGLFYHLTTSYLYSITPTRGISMLPTMPARGSWSLCSHLYRHGKNIKVGDVIVFDHPIIAGGRAAKRVIGLEGDFVCVITPGKQREGEDEELSATRTVVTHEMVQVPKGHCWVEGDNLDWSRDSRVYGAVPLNLVRSKVVACVWPPGEWKGAENGLQD</sequence>
<comment type="caution">
    <text evidence="10">The sequence shown here is derived from an EMBL/GenBank/DDBJ whole genome shotgun (WGS) entry which is preliminary data.</text>
</comment>
<evidence type="ECO:0000256" key="6">
    <source>
        <dbReference type="ARBA" id="ARBA00038445"/>
    </source>
</evidence>
<protein>
    <recommendedName>
        <fullName evidence="8">Mitochondrial inner membrane protease subunit</fullName>
        <ecNumber evidence="8">3.4.21.-</ecNumber>
    </recommendedName>
</protein>
<evidence type="ECO:0000256" key="1">
    <source>
        <dbReference type="ARBA" id="ARBA00004273"/>
    </source>
</evidence>
<dbReference type="EMBL" id="ML994213">
    <property type="protein sequence ID" value="KAF2197641.1"/>
    <property type="molecule type" value="Genomic_DNA"/>
</dbReference>
<dbReference type="InterPro" id="IPR036286">
    <property type="entry name" value="LexA/Signal_pep-like_sf"/>
</dbReference>
<reference evidence="10" key="1">
    <citation type="journal article" date="2020" name="Stud. Mycol.">
        <title>101 Dothideomycetes genomes: a test case for predicting lifestyles and emergence of pathogens.</title>
        <authorList>
            <person name="Haridas S."/>
            <person name="Albert R."/>
            <person name="Binder M."/>
            <person name="Bloem J."/>
            <person name="Labutti K."/>
            <person name="Salamov A."/>
            <person name="Andreopoulos B."/>
            <person name="Baker S."/>
            <person name="Barry K."/>
            <person name="Bills G."/>
            <person name="Bluhm B."/>
            <person name="Cannon C."/>
            <person name="Castanera R."/>
            <person name="Culley D."/>
            <person name="Daum C."/>
            <person name="Ezra D."/>
            <person name="Gonzalez J."/>
            <person name="Henrissat B."/>
            <person name="Kuo A."/>
            <person name="Liang C."/>
            <person name="Lipzen A."/>
            <person name="Lutzoni F."/>
            <person name="Magnuson J."/>
            <person name="Mondo S."/>
            <person name="Nolan M."/>
            <person name="Ohm R."/>
            <person name="Pangilinan J."/>
            <person name="Park H.-J."/>
            <person name="Ramirez L."/>
            <person name="Alfaro M."/>
            <person name="Sun H."/>
            <person name="Tritt A."/>
            <person name="Yoshinaga Y."/>
            <person name="Zwiers L.-H."/>
            <person name="Turgeon B."/>
            <person name="Goodwin S."/>
            <person name="Spatafora J."/>
            <person name="Crous P."/>
            <person name="Grigoriev I."/>
        </authorList>
    </citation>
    <scope>NUCLEOTIDE SEQUENCE</scope>
    <source>
        <strain evidence="10">ATCC 74209</strain>
    </source>
</reference>
<evidence type="ECO:0000313" key="11">
    <source>
        <dbReference type="Proteomes" id="UP000799536"/>
    </source>
</evidence>
<dbReference type="PANTHER" id="PTHR12383:SF16">
    <property type="entry name" value="MITOCHONDRIAL INNER MEMBRANE PROTEASE SUBUNIT 1"/>
    <property type="match status" value="1"/>
</dbReference>
<proteinExistence type="inferred from homology"/>
<comment type="similarity">
    <text evidence="6">Belongs to the peptidase S26 family. IMP1 subfamily.</text>
</comment>
<evidence type="ECO:0000256" key="7">
    <source>
        <dbReference type="PIRSR" id="PIRSR600223-1"/>
    </source>
</evidence>
<organism evidence="10 11">
    <name type="scientific">Delitschia confertaspora ATCC 74209</name>
    <dbReference type="NCBI Taxonomy" id="1513339"/>
    <lineage>
        <taxon>Eukaryota</taxon>
        <taxon>Fungi</taxon>
        <taxon>Dikarya</taxon>
        <taxon>Ascomycota</taxon>
        <taxon>Pezizomycotina</taxon>
        <taxon>Dothideomycetes</taxon>
        <taxon>Pleosporomycetidae</taxon>
        <taxon>Pleosporales</taxon>
        <taxon>Delitschiaceae</taxon>
        <taxon>Delitschia</taxon>
    </lineage>
</organism>
<keyword evidence="11" id="KW-1185">Reference proteome</keyword>
<dbReference type="NCBIfam" id="TIGR02227">
    <property type="entry name" value="sigpep_I_bact"/>
    <property type="match status" value="1"/>
</dbReference>
<keyword evidence="4 8" id="KW-0496">Mitochondrion</keyword>
<evidence type="ECO:0000313" key="10">
    <source>
        <dbReference type="EMBL" id="KAF2197641.1"/>
    </source>
</evidence>
<dbReference type="GO" id="GO:0004252">
    <property type="term" value="F:serine-type endopeptidase activity"/>
    <property type="evidence" value="ECO:0007669"/>
    <property type="project" value="InterPro"/>
</dbReference>
<dbReference type="InterPro" id="IPR052064">
    <property type="entry name" value="Mito_IMP1_subunit"/>
</dbReference>
<dbReference type="OrthoDB" id="308440at2759"/>